<evidence type="ECO:0000256" key="3">
    <source>
        <dbReference type="ARBA" id="ARBA00022989"/>
    </source>
</evidence>
<dbReference type="Proteomes" id="UP000177707">
    <property type="component" value="Unassembled WGS sequence"/>
</dbReference>
<evidence type="ECO:0000313" key="6">
    <source>
        <dbReference type="EMBL" id="OHB02476.1"/>
    </source>
</evidence>
<protein>
    <recommendedName>
        <fullName evidence="8">Decaprenyl-phosphate phosphoribosyltransferase</fullName>
    </recommendedName>
</protein>
<dbReference type="STRING" id="1802758.A3A96_01090"/>
<feature type="transmembrane region" description="Helical" evidence="5">
    <location>
        <begin position="202"/>
        <end position="224"/>
    </location>
</feature>
<feature type="transmembrane region" description="Helical" evidence="5">
    <location>
        <begin position="137"/>
        <end position="156"/>
    </location>
</feature>
<evidence type="ECO:0000256" key="2">
    <source>
        <dbReference type="ARBA" id="ARBA00022692"/>
    </source>
</evidence>
<reference evidence="6 7" key="1">
    <citation type="journal article" date="2016" name="Nat. Commun.">
        <title>Thousands of microbial genomes shed light on interconnected biogeochemical processes in an aquifer system.</title>
        <authorList>
            <person name="Anantharaman K."/>
            <person name="Brown C.T."/>
            <person name="Hug L.A."/>
            <person name="Sharon I."/>
            <person name="Castelle C.J."/>
            <person name="Probst A.J."/>
            <person name="Thomas B.C."/>
            <person name="Singh A."/>
            <person name="Wilkins M.J."/>
            <person name="Karaoz U."/>
            <person name="Brodie E.L."/>
            <person name="Williams K.H."/>
            <person name="Hubbard S.S."/>
            <person name="Banfield J.F."/>
        </authorList>
    </citation>
    <scope>NUCLEOTIDE SEQUENCE [LARGE SCALE GENOMIC DNA]</scope>
</reference>
<evidence type="ECO:0000313" key="7">
    <source>
        <dbReference type="Proteomes" id="UP000177707"/>
    </source>
</evidence>
<evidence type="ECO:0000256" key="4">
    <source>
        <dbReference type="ARBA" id="ARBA00023136"/>
    </source>
</evidence>
<feature type="transmembrane region" description="Helical" evidence="5">
    <location>
        <begin position="268"/>
        <end position="285"/>
    </location>
</feature>
<gene>
    <name evidence="6" type="ORF">A3A96_01090</name>
</gene>
<dbReference type="PANTHER" id="PTHR11048:SF5">
    <property type="entry name" value="DECAPRENYL-PHOSPHATE PHOSPHORIBOSYLTRANSFERASE"/>
    <property type="match status" value="1"/>
</dbReference>
<comment type="subcellular location">
    <subcellularLocation>
        <location evidence="1">Membrane</location>
        <topology evidence="1">Multi-pass membrane protein</topology>
    </subcellularLocation>
</comment>
<dbReference type="PANTHER" id="PTHR11048">
    <property type="entry name" value="PRENYLTRANSFERASES"/>
    <property type="match status" value="1"/>
</dbReference>
<dbReference type="GO" id="GO:0009247">
    <property type="term" value="P:glycolipid biosynthetic process"/>
    <property type="evidence" value="ECO:0007669"/>
    <property type="project" value="TreeGrafter"/>
</dbReference>
<dbReference type="InterPro" id="IPR039653">
    <property type="entry name" value="Prenyltransferase"/>
</dbReference>
<feature type="transmembrane region" description="Helical" evidence="5">
    <location>
        <begin position="21"/>
        <end position="41"/>
    </location>
</feature>
<organism evidence="6 7">
    <name type="scientific">Candidatus Zambryskibacteria bacterium RIFCSPLOWO2_01_FULL_39_39</name>
    <dbReference type="NCBI Taxonomy" id="1802758"/>
    <lineage>
        <taxon>Bacteria</taxon>
        <taxon>Candidatus Zambryskiibacteriota</taxon>
    </lineage>
</organism>
<accession>A0A1G2TYU1</accession>
<proteinExistence type="predicted"/>
<comment type="caution">
    <text evidence="6">The sequence shown here is derived from an EMBL/GenBank/DDBJ whole genome shotgun (WGS) entry which is preliminary data.</text>
</comment>
<evidence type="ECO:0000256" key="1">
    <source>
        <dbReference type="ARBA" id="ARBA00004141"/>
    </source>
</evidence>
<feature type="transmembrane region" description="Helical" evidence="5">
    <location>
        <begin position="47"/>
        <end position="67"/>
    </location>
</feature>
<evidence type="ECO:0000256" key="5">
    <source>
        <dbReference type="SAM" id="Phobius"/>
    </source>
</evidence>
<keyword evidence="3 5" id="KW-1133">Transmembrane helix</keyword>
<dbReference type="Gene3D" id="1.10.357.140">
    <property type="entry name" value="UbiA prenyltransferase"/>
    <property type="match status" value="1"/>
</dbReference>
<feature type="transmembrane region" description="Helical" evidence="5">
    <location>
        <begin position="230"/>
        <end position="247"/>
    </location>
</feature>
<dbReference type="EMBL" id="MHWB01000004">
    <property type="protein sequence ID" value="OHB02476.1"/>
    <property type="molecule type" value="Genomic_DNA"/>
</dbReference>
<dbReference type="InterPro" id="IPR000537">
    <property type="entry name" value="UbiA_prenyltransferase"/>
</dbReference>
<keyword evidence="4 5" id="KW-0472">Membrane</keyword>
<name>A0A1G2TYU1_9BACT</name>
<dbReference type="InterPro" id="IPR044878">
    <property type="entry name" value="UbiA_sf"/>
</dbReference>
<dbReference type="Pfam" id="PF01040">
    <property type="entry name" value="UbiA"/>
    <property type="match status" value="1"/>
</dbReference>
<dbReference type="CDD" id="cd13963">
    <property type="entry name" value="PT_UbiA_2"/>
    <property type="match status" value="1"/>
</dbReference>
<dbReference type="GO" id="GO:0005886">
    <property type="term" value="C:plasma membrane"/>
    <property type="evidence" value="ECO:0007669"/>
    <property type="project" value="TreeGrafter"/>
</dbReference>
<keyword evidence="2 5" id="KW-0812">Transmembrane</keyword>
<feature type="transmembrane region" description="Helical" evidence="5">
    <location>
        <begin position="114"/>
        <end position="130"/>
    </location>
</feature>
<sequence length="287" mass="33035">MLDDIVWAVLPYIRLVRPWQWIKNLLVFAPVFFAVGVLNSSLFSRTLLVFITFCLASSLVYTFNDILDYKQDSLHPKKKNRPIASAEISKKNAILLIFFLAIGIFYLVMLVPSIILPILLYVVINIFYSFKLKHIAVLDIILISLFYILRIIAGGLATEIYVSPWIVVCVFFGSLFVILGKRRAEHTKENRRLVLNDYSSEALNFMLGISASLAIIAYGIWSVTEHNSPYLVYSTIFVVFAIFRILNHIYTNPHEAESPEILVFKDRLILGSFLSWGVYIFWLFYLV</sequence>
<dbReference type="GO" id="GO:0016765">
    <property type="term" value="F:transferase activity, transferring alkyl or aryl (other than methyl) groups"/>
    <property type="evidence" value="ECO:0007669"/>
    <property type="project" value="InterPro"/>
</dbReference>
<dbReference type="AlphaFoldDB" id="A0A1G2TYU1"/>
<evidence type="ECO:0008006" key="8">
    <source>
        <dbReference type="Google" id="ProtNLM"/>
    </source>
</evidence>
<feature type="transmembrane region" description="Helical" evidence="5">
    <location>
        <begin position="162"/>
        <end position="181"/>
    </location>
</feature>